<dbReference type="InterPro" id="IPR041656">
    <property type="entry name" value="TPR_5"/>
</dbReference>
<dbReference type="RefSeq" id="WP_346173135.1">
    <property type="nucleotide sequence ID" value="NZ_BAAASD010000003.1"/>
</dbReference>
<dbReference type="EMBL" id="BAAASD010000003">
    <property type="protein sequence ID" value="GAA2328486.1"/>
    <property type="molecule type" value="Genomic_DNA"/>
</dbReference>
<dbReference type="InterPro" id="IPR011990">
    <property type="entry name" value="TPR-like_helical_dom_sf"/>
</dbReference>
<dbReference type="Gene3D" id="1.25.40.10">
    <property type="entry name" value="Tetratricopeptide repeat domain"/>
    <property type="match status" value="1"/>
</dbReference>
<name>A0ABP5SD55_9ACTN</name>
<dbReference type="Pfam" id="PF12688">
    <property type="entry name" value="TPR_5"/>
    <property type="match status" value="1"/>
</dbReference>
<feature type="domain" description="Tetratrico peptide repeat group 5" evidence="1">
    <location>
        <begin position="55"/>
        <end position="173"/>
    </location>
</feature>
<organism evidence="2 3">
    <name type="scientific">Streptomyces cuspidosporus</name>
    <dbReference type="NCBI Taxonomy" id="66882"/>
    <lineage>
        <taxon>Bacteria</taxon>
        <taxon>Bacillati</taxon>
        <taxon>Actinomycetota</taxon>
        <taxon>Actinomycetes</taxon>
        <taxon>Kitasatosporales</taxon>
        <taxon>Streptomycetaceae</taxon>
        <taxon>Streptomyces</taxon>
    </lineage>
</organism>
<evidence type="ECO:0000259" key="1">
    <source>
        <dbReference type="Pfam" id="PF12688"/>
    </source>
</evidence>
<reference evidence="3" key="1">
    <citation type="journal article" date="2019" name="Int. J. Syst. Evol. Microbiol.">
        <title>The Global Catalogue of Microorganisms (GCM) 10K type strain sequencing project: providing services to taxonomists for standard genome sequencing and annotation.</title>
        <authorList>
            <consortium name="The Broad Institute Genomics Platform"/>
            <consortium name="The Broad Institute Genome Sequencing Center for Infectious Disease"/>
            <person name="Wu L."/>
            <person name="Ma J."/>
        </authorList>
    </citation>
    <scope>NUCLEOTIDE SEQUENCE [LARGE SCALE GENOMIC DNA]</scope>
    <source>
        <strain evidence="3">JCM 4316</strain>
    </source>
</reference>
<evidence type="ECO:0000313" key="2">
    <source>
        <dbReference type="EMBL" id="GAA2328486.1"/>
    </source>
</evidence>
<gene>
    <name evidence="2" type="ORF">GCM10010246_08600</name>
</gene>
<comment type="caution">
    <text evidence="2">The sequence shown here is derived from an EMBL/GenBank/DDBJ whole genome shotgun (WGS) entry which is preliminary data.</text>
</comment>
<dbReference type="SUPFAM" id="SSF48452">
    <property type="entry name" value="TPR-like"/>
    <property type="match status" value="1"/>
</dbReference>
<protein>
    <submittedName>
        <fullName evidence="2">Tetratricopeptide repeat protein</fullName>
    </submittedName>
</protein>
<keyword evidence="3" id="KW-1185">Reference proteome</keyword>
<evidence type="ECO:0000313" key="3">
    <source>
        <dbReference type="Proteomes" id="UP001500253"/>
    </source>
</evidence>
<proteinExistence type="predicted"/>
<dbReference type="Proteomes" id="UP001500253">
    <property type="component" value="Unassembled WGS sequence"/>
</dbReference>
<accession>A0ABP5SD55</accession>
<sequence length="179" mass="19182">MSTSAQQPTARDTASAPVDWERRVADLWTAFDDHDPADFLAAMTALAAELPAGEPVASFELASAYDATDHEERAAPLYRAALDAGLSGPRRRQARIQLASTLRNLGRAEEGVALLTAEREVGSDELDDAVAAFLALALVDVGREREAVALALSALSRHLPMYNRSLAHYADELAARAGR</sequence>